<dbReference type="AlphaFoldDB" id="A0A6J1R7Z4"/>
<comment type="subcellular location">
    <subcellularLocation>
        <location evidence="1">Nucleus</location>
    </subcellularLocation>
</comment>
<name>A0A6J1R7Z4_9HYME</name>
<evidence type="ECO:0000313" key="4">
    <source>
        <dbReference type="Proteomes" id="UP000504618"/>
    </source>
</evidence>
<dbReference type="PROSITE" id="PS51031">
    <property type="entry name" value="BESS"/>
    <property type="match status" value="1"/>
</dbReference>
<feature type="region of interest" description="Disordered" evidence="2">
    <location>
        <begin position="16"/>
        <end position="57"/>
    </location>
</feature>
<feature type="compositionally biased region" description="Polar residues" evidence="2">
    <location>
        <begin position="16"/>
        <end position="27"/>
    </location>
</feature>
<organism evidence="4 5">
    <name type="scientific">Temnothorax curvispinosus</name>
    <dbReference type="NCBI Taxonomy" id="300111"/>
    <lineage>
        <taxon>Eukaryota</taxon>
        <taxon>Metazoa</taxon>
        <taxon>Ecdysozoa</taxon>
        <taxon>Arthropoda</taxon>
        <taxon>Hexapoda</taxon>
        <taxon>Insecta</taxon>
        <taxon>Pterygota</taxon>
        <taxon>Neoptera</taxon>
        <taxon>Endopterygota</taxon>
        <taxon>Hymenoptera</taxon>
        <taxon>Apocrita</taxon>
        <taxon>Aculeata</taxon>
        <taxon>Formicoidea</taxon>
        <taxon>Formicidae</taxon>
        <taxon>Myrmicinae</taxon>
        <taxon>Temnothorax</taxon>
    </lineage>
</organism>
<keyword evidence="4" id="KW-1185">Reference proteome</keyword>
<evidence type="ECO:0000256" key="1">
    <source>
        <dbReference type="PROSITE-ProRule" id="PRU00371"/>
    </source>
</evidence>
<accession>A0A6J1R7Z4</accession>
<feature type="compositionally biased region" description="Low complexity" evidence="2">
    <location>
        <begin position="40"/>
        <end position="51"/>
    </location>
</feature>
<evidence type="ECO:0000313" key="5">
    <source>
        <dbReference type="RefSeq" id="XP_024890777.1"/>
    </source>
</evidence>
<dbReference type="Proteomes" id="UP000504618">
    <property type="component" value="Unplaced"/>
</dbReference>
<proteinExistence type="predicted"/>
<evidence type="ECO:0000259" key="3">
    <source>
        <dbReference type="PROSITE" id="PS51031"/>
    </source>
</evidence>
<reference evidence="5" key="1">
    <citation type="submission" date="2025-08" db="UniProtKB">
        <authorList>
            <consortium name="RefSeq"/>
        </authorList>
    </citation>
    <scope>IDENTIFICATION</scope>
    <source>
        <tissue evidence="5">Whole body</tissue>
    </source>
</reference>
<keyword evidence="1" id="KW-0539">Nucleus</keyword>
<dbReference type="GO" id="GO:0005634">
    <property type="term" value="C:nucleus"/>
    <property type="evidence" value="ECO:0007669"/>
    <property type="project" value="UniProtKB-SubCell"/>
</dbReference>
<gene>
    <name evidence="5" type="primary">LOC112466742</name>
</gene>
<dbReference type="RefSeq" id="XP_024890777.1">
    <property type="nucleotide sequence ID" value="XM_025035009.1"/>
</dbReference>
<evidence type="ECO:0000256" key="2">
    <source>
        <dbReference type="SAM" id="MobiDB-lite"/>
    </source>
</evidence>
<dbReference type="InterPro" id="IPR004210">
    <property type="entry name" value="BESS_motif"/>
</dbReference>
<sequence length="123" mass="13760">MTIVCYYQLQQKSTCENRPLSSTSPGNSICEPLSGALRRPSQTSTPKTTSKAYSDSLMPSELRDDLKKVLNTPVPQKDAIDHFVLCLSDGMRKLSRKKSRLLQIAILQLLADAEEEEAKENNF</sequence>
<dbReference type="GeneID" id="112466742"/>
<protein>
    <submittedName>
        <fullName evidence="5">Uncharacterized protein LOC112466742</fullName>
    </submittedName>
</protein>
<dbReference type="GO" id="GO:0003677">
    <property type="term" value="F:DNA binding"/>
    <property type="evidence" value="ECO:0007669"/>
    <property type="project" value="InterPro"/>
</dbReference>
<feature type="domain" description="BESS" evidence="3">
    <location>
        <begin position="77"/>
        <end position="116"/>
    </location>
</feature>